<dbReference type="Proteomes" id="UP001527925">
    <property type="component" value="Unassembled WGS sequence"/>
</dbReference>
<keyword evidence="3" id="KW-0276">Fatty acid metabolism</keyword>
<dbReference type="InterPro" id="IPR014748">
    <property type="entry name" value="Enoyl-CoA_hydra_C"/>
</dbReference>
<evidence type="ECO:0000256" key="1">
    <source>
        <dbReference type="ARBA" id="ARBA00005005"/>
    </source>
</evidence>
<comment type="pathway">
    <text evidence="1">Lipid metabolism; fatty acid beta-oxidation.</text>
</comment>
<keyword evidence="5" id="KW-0413">Isomerase</keyword>
<evidence type="ECO:0000256" key="3">
    <source>
        <dbReference type="ARBA" id="ARBA00022832"/>
    </source>
</evidence>
<proteinExistence type="inferred from homology"/>
<dbReference type="PANTHER" id="PTHR43149:SF1">
    <property type="entry name" value="DELTA(3,5)-DELTA(2,4)-DIENOYL-COA ISOMERASE, MITOCHONDRIAL"/>
    <property type="match status" value="1"/>
</dbReference>
<dbReference type="InterPro" id="IPR029045">
    <property type="entry name" value="ClpP/crotonase-like_dom_sf"/>
</dbReference>
<comment type="caution">
    <text evidence="6">The sequence shown here is derived from an EMBL/GenBank/DDBJ whole genome shotgun (WGS) entry which is preliminary data.</text>
</comment>
<dbReference type="InterPro" id="IPR001753">
    <property type="entry name" value="Enoyl-CoA_hydra/iso"/>
</dbReference>
<dbReference type="Pfam" id="PF00378">
    <property type="entry name" value="ECH_1"/>
    <property type="match status" value="1"/>
</dbReference>
<comment type="similarity">
    <text evidence="2">Belongs to the enoyl-CoA hydratase/isomerase family.</text>
</comment>
<dbReference type="CDD" id="cd06558">
    <property type="entry name" value="crotonase-like"/>
    <property type="match status" value="1"/>
</dbReference>
<name>A0ABR4N2S4_9FUNG</name>
<reference evidence="6 7" key="1">
    <citation type="submission" date="2023-09" db="EMBL/GenBank/DDBJ databases">
        <title>Pangenome analysis of Batrachochytrium dendrobatidis and related Chytrids.</title>
        <authorList>
            <person name="Yacoub M.N."/>
            <person name="Stajich J.E."/>
            <person name="James T.Y."/>
        </authorList>
    </citation>
    <scope>NUCLEOTIDE SEQUENCE [LARGE SCALE GENOMIC DNA]</scope>
    <source>
        <strain evidence="6 7">JEL0888</strain>
    </source>
</reference>
<organism evidence="6 7">
    <name type="scientific">Polyrhizophydium stewartii</name>
    <dbReference type="NCBI Taxonomy" id="2732419"/>
    <lineage>
        <taxon>Eukaryota</taxon>
        <taxon>Fungi</taxon>
        <taxon>Fungi incertae sedis</taxon>
        <taxon>Chytridiomycota</taxon>
        <taxon>Chytridiomycota incertae sedis</taxon>
        <taxon>Chytridiomycetes</taxon>
        <taxon>Rhizophydiales</taxon>
        <taxon>Rhizophydiales incertae sedis</taxon>
        <taxon>Polyrhizophydium</taxon>
    </lineage>
</organism>
<evidence type="ECO:0000256" key="5">
    <source>
        <dbReference type="ARBA" id="ARBA00023235"/>
    </source>
</evidence>
<dbReference type="SUPFAM" id="SSF52096">
    <property type="entry name" value="ClpP/crotonase"/>
    <property type="match status" value="1"/>
</dbReference>
<evidence type="ECO:0000313" key="6">
    <source>
        <dbReference type="EMBL" id="KAL2913826.1"/>
    </source>
</evidence>
<dbReference type="PANTHER" id="PTHR43149">
    <property type="entry name" value="ENOYL-COA HYDRATASE"/>
    <property type="match status" value="1"/>
</dbReference>
<evidence type="ECO:0000256" key="2">
    <source>
        <dbReference type="ARBA" id="ARBA00005254"/>
    </source>
</evidence>
<dbReference type="Gene3D" id="3.90.226.10">
    <property type="entry name" value="2-enoyl-CoA Hydratase, Chain A, domain 1"/>
    <property type="match status" value="1"/>
</dbReference>
<keyword evidence="7" id="KW-1185">Reference proteome</keyword>
<gene>
    <name evidence="6" type="ORF">HK105_206705</name>
</gene>
<keyword evidence="4" id="KW-0443">Lipid metabolism</keyword>
<dbReference type="EMBL" id="JADGIZ020000041">
    <property type="protein sequence ID" value="KAL2913826.1"/>
    <property type="molecule type" value="Genomic_DNA"/>
</dbReference>
<dbReference type="InterPro" id="IPR045002">
    <property type="entry name" value="Ech1-like"/>
</dbReference>
<evidence type="ECO:0000256" key="4">
    <source>
        <dbReference type="ARBA" id="ARBA00023098"/>
    </source>
</evidence>
<evidence type="ECO:0000313" key="7">
    <source>
        <dbReference type="Proteomes" id="UP001527925"/>
    </source>
</evidence>
<dbReference type="Gene3D" id="1.10.12.10">
    <property type="entry name" value="Lyase 2-enoyl-coa Hydratase, Chain A, domain 2"/>
    <property type="match status" value="1"/>
</dbReference>
<protein>
    <submittedName>
        <fullName evidence="6">Uncharacterized protein</fullName>
    </submittedName>
</protein>
<accession>A0ABR4N2S4</accession>
<sequence>MADRLRQPFETVRVTFPAEHVAHVELARTKQLNSMTTKFFNEFIEVFEAIRIDNSVRAVVVSAETHARGFTAGLDLKESADFPKSGDDPAREAIRFLPKVQQLQRSFNVIEKCDKPVIAAVHGFCIGGGIDLIAACDIRFCSKDARFTVKEVDIGIAADLGTLQRLPKIVGNHSWVRDICYTARFVPAQEALQFGLVSRVLDDKEQLIKAALETAKLIASKSPVAVLGTKHLLNYSREHTVEEGLQYTAVWNSVMINTQDMAVAVASSLSKQPAVFAKL</sequence>